<keyword evidence="1" id="KW-0539">Nucleus</keyword>
<dbReference type="InterPro" id="IPR007219">
    <property type="entry name" value="XnlR_reg_dom"/>
</dbReference>
<evidence type="ECO:0000259" key="3">
    <source>
        <dbReference type="SMART" id="SM00906"/>
    </source>
</evidence>
<name>A0A1Q5UIF9_9EURO</name>
<evidence type="ECO:0000256" key="2">
    <source>
        <dbReference type="SAM" id="MobiDB-lite"/>
    </source>
</evidence>
<dbReference type="Pfam" id="PF04082">
    <property type="entry name" value="Fungal_trans"/>
    <property type="match status" value="1"/>
</dbReference>
<dbReference type="STRING" id="1316194.A0A1Q5UIF9"/>
<proteinExistence type="predicted"/>
<dbReference type="GO" id="GO:0008270">
    <property type="term" value="F:zinc ion binding"/>
    <property type="evidence" value="ECO:0007669"/>
    <property type="project" value="InterPro"/>
</dbReference>
<evidence type="ECO:0000256" key="1">
    <source>
        <dbReference type="ARBA" id="ARBA00023242"/>
    </source>
</evidence>
<protein>
    <recommendedName>
        <fullName evidence="3">Xylanolytic transcriptional activator regulatory domain-containing protein</fullName>
    </recommendedName>
</protein>
<gene>
    <name evidence="4" type="ORF">PENSUB_2011</name>
</gene>
<feature type="domain" description="Xylanolytic transcriptional activator regulatory" evidence="3">
    <location>
        <begin position="2"/>
        <end position="80"/>
    </location>
</feature>
<dbReference type="GO" id="GO:0006351">
    <property type="term" value="P:DNA-templated transcription"/>
    <property type="evidence" value="ECO:0007669"/>
    <property type="project" value="InterPro"/>
</dbReference>
<feature type="compositionally biased region" description="Low complexity" evidence="2">
    <location>
        <begin position="163"/>
        <end position="173"/>
    </location>
</feature>
<organism evidence="4 5">
    <name type="scientific">Penicillium subrubescens</name>
    <dbReference type="NCBI Taxonomy" id="1316194"/>
    <lineage>
        <taxon>Eukaryota</taxon>
        <taxon>Fungi</taxon>
        <taxon>Dikarya</taxon>
        <taxon>Ascomycota</taxon>
        <taxon>Pezizomycotina</taxon>
        <taxon>Eurotiomycetes</taxon>
        <taxon>Eurotiomycetidae</taxon>
        <taxon>Eurotiales</taxon>
        <taxon>Aspergillaceae</taxon>
        <taxon>Penicillium</taxon>
    </lineage>
</organism>
<keyword evidence="5" id="KW-1185">Reference proteome</keyword>
<reference evidence="4 5" key="1">
    <citation type="submission" date="2016-10" db="EMBL/GenBank/DDBJ databases">
        <title>Genome sequence of the ascomycete fungus Penicillium subrubescens.</title>
        <authorList>
            <person name="De Vries R.P."/>
            <person name="Peng M."/>
            <person name="Dilokpimol A."/>
            <person name="Hilden K."/>
            <person name="Makela M.R."/>
            <person name="Grigoriev I."/>
            <person name="Riley R."/>
            <person name="Granchi Z."/>
        </authorList>
    </citation>
    <scope>NUCLEOTIDE SEQUENCE [LARGE SCALE GENOMIC DNA]</scope>
    <source>
        <strain evidence="4 5">CBS 132785</strain>
    </source>
</reference>
<dbReference type="CDD" id="cd12148">
    <property type="entry name" value="fungal_TF_MHR"/>
    <property type="match status" value="1"/>
</dbReference>
<sequence>MVYVLCGYLFRAIQLLGLDSPHQRTTVSSVSSEILEGEVENRIVWACYQIDLLLASGVDRNSLWRGDFPTIPLPCSDRDFLSPIYVSPRFLPDDKDLDSLAVIRAIIPLCMIFGLQDIAVEWREHHISPDSQAEVTGSADIHHLSTMAPFRKARSEVRTKQVGSTGSETMSSGGPAGSPNTSILNQNQQPLYDLEERLPTHAQFCTTHQGPVVGAAHANHQPVYRMGAGGVSLITQDVSMLPEQQSMEDYIRTADEMGNYLTWDVSDLSELPPWITLDLPSLPS</sequence>
<dbReference type="AlphaFoldDB" id="A0A1Q5UIF9"/>
<evidence type="ECO:0000313" key="4">
    <source>
        <dbReference type="EMBL" id="OKP12275.1"/>
    </source>
</evidence>
<dbReference type="Proteomes" id="UP000186955">
    <property type="component" value="Unassembled WGS sequence"/>
</dbReference>
<evidence type="ECO:0000313" key="5">
    <source>
        <dbReference type="Proteomes" id="UP000186955"/>
    </source>
</evidence>
<dbReference type="EMBL" id="MNBE01000228">
    <property type="protein sequence ID" value="OKP12275.1"/>
    <property type="molecule type" value="Genomic_DNA"/>
</dbReference>
<accession>A0A1Q5UIF9</accession>
<dbReference type="SMART" id="SM00906">
    <property type="entry name" value="Fungal_trans"/>
    <property type="match status" value="1"/>
</dbReference>
<feature type="region of interest" description="Disordered" evidence="2">
    <location>
        <begin position="154"/>
        <end position="185"/>
    </location>
</feature>
<comment type="caution">
    <text evidence="4">The sequence shown here is derived from an EMBL/GenBank/DDBJ whole genome shotgun (WGS) entry which is preliminary data.</text>
</comment>
<dbReference type="GO" id="GO:0003677">
    <property type="term" value="F:DNA binding"/>
    <property type="evidence" value="ECO:0007669"/>
    <property type="project" value="InterPro"/>
</dbReference>